<evidence type="ECO:0000256" key="3">
    <source>
        <dbReference type="ARBA" id="ARBA00023163"/>
    </source>
</evidence>
<dbReference type="PROSITE" id="PS50932">
    <property type="entry name" value="HTH_LACI_2"/>
    <property type="match status" value="1"/>
</dbReference>
<dbReference type="CDD" id="cd01392">
    <property type="entry name" value="HTH_LacI"/>
    <property type="match status" value="1"/>
</dbReference>
<evidence type="ECO:0000259" key="5">
    <source>
        <dbReference type="PROSITE" id="PS50943"/>
    </source>
</evidence>
<dbReference type="PANTHER" id="PTHR30146:SF153">
    <property type="entry name" value="LACTOSE OPERON REPRESSOR"/>
    <property type="match status" value="1"/>
</dbReference>
<organism evidence="6">
    <name type="scientific">freshwater metagenome</name>
    <dbReference type="NCBI Taxonomy" id="449393"/>
    <lineage>
        <taxon>unclassified sequences</taxon>
        <taxon>metagenomes</taxon>
        <taxon>ecological metagenomes</taxon>
    </lineage>
</organism>
<evidence type="ECO:0000256" key="1">
    <source>
        <dbReference type="ARBA" id="ARBA00023015"/>
    </source>
</evidence>
<dbReference type="InterPro" id="IPR000843">
    <property type="entry name" value="HTH_LacI"/>
</dbReference>
<dbReference type="InterPro" id="IPR046335">
    <property type="entry name" value="LacI/GalR-like_sensor"/>
</dbReference>
<sequence length="331" mass="35986">MTTRADVAKLAGVSESTVSYVLSGKRSISEKTKKRVLEAIKTSGYKSNYAAAALAGGNSKVVTMMISNLFTTPSSRINGALVEGIVDGVSAHGYHGVIWPVSDNDDTDVDSLLKSNFSGGVILMNVKENDQRVQLFNRENIPFVVLGRTQVDFAYNYVDRDFREVEITAISHLVDFGHEHIGVLVSNFGLTSHLKEVASKFKTKLHLIDVPNTPEGGANLSSIIRDKYPKVTAIISFLDAATIGFLEKAHESGLRIPEDLSIIGVNILETQATATLPPLTTVLFDAYEMAKSCGELLVEVMENSKASKPQGRLWTGELKIRATVAKVRDSK</sequence>
<dbReference type="Pfam" id="PF13377">
    <property type="entry name" value="Peripla_BP_3"/>
    <property type="match status" value="1"/>
</dbReference>
<dbReference type="InterPro" id="IPR001387">
    <property type="entry name" value="Cro/C1-type_HTH"/>
</dbReference>
<name>A0A6J7F0V1_9ZZZZ</name>
<feature type="domain" description="HTH lacI-type" evidence="4">
    <location>
        <begin position="2"/>
        <end position="56"/>
    </location>
</feature>
<dbReference type="AlphaFoldDB" id="A0A6J7F0V1"/>
<gene>
    <name evidence="6" type="ORF">UFOPK3482_00579</name>
</gene>
<feature type="domain" description="HTH cro/C1-type" evidence="5">
    <location>
        <begin position="3"/>
        <end position="46"/>
    </location>
</feature>
<evidence type="ECO:0000259" key="4">
    <source>
        <dbReference type="PROSITE" id="PS50932"/>
    </source>
</evidence>
<dbReference type="InterPro" id="IPR028082">
    <property type="entry name" value="Peripla_BP_I"/>
</dbReference>
<dbReference type="PROSITE" id="PS50943">
    <property type="entry name" value="HTH_CROC1"/>
    <property type="match status" value="1"/>
</dbReference>
<dbReference type="Gene3D" id="1.10.260.40">
    <property type="entry name" value="lambda repressor-like DNA-binding domains"/>
    <property type="match status" value="1"/>
</dbReference>
<keyword evidence="2" id="KW-0238">DNA-binding</keyword>
<evidence type="ECO:0000256" key="2">
    <source>
        <dbReference type="ARBA" id="ARBA00023125"/>
    </source>
</evidence>
<dbReference type="Gene3D" id="3.40.50.2300">
    <property type="match status" value="2"/>
</dbReference>
<proteinExistence type="predicted"/>
<dbReference type="GO" id="GO:0003700">
    <property type="term" value="F:DNA-binding transcription factor activity"/>
    <property type="evidence" value="ECO:0007669"/>
    <property type="project" value="TreeGrafter"/>
</dbReference>
<dbReference type="SUPFAM" id="SSF47413">
    <property type="entry name" value="lambda repressor-like DNA-binding domains"/>
    <property type="match status" value="1"/>
</dbReference>
<reference evidence="6" key="1">
    <citation type="submission" date="2020-05" db="EMBL/GenBank/DDBJ databases">
        <authorList>
            <person name="Chiriac C."/>
            <person name="Salcher M."/>
            <person name="Ghai R."/>
            <person name="Kavagutti S V."/>
        </authorList>
    </citation>
    <scope>NUCLEOTIDE SEQUENCE</scope>
</reference>
<evidence type="ECO:0000313" key="6">
    <source>
        <dbReference type="EMBL" id="CAB4885143.1"/>
    </source>
</evidence>
<dbReference type="Pfam" id="PF00356">
    <property type="entry name" value="LacI"/>
    <property type="match status" value="1"/>
</dbReference>
<protein>
    <submittedName>
        <fullName evidence="6">Unannotated protein</fullName>
    </submittedName>
</protein>
<keyword evidence="3" id="KW-0804">Transcription</keyword>
<dbReference type="SMART" id="SM00354">
    <property type="entry name" value="HTH_LACI"/>
    <property type="match status" value="1"/>
</dbReference>
<dbReference type="PANTHER" id="PTHR30146">
    <property type="entry name" value="LACI-RELATED TRANSCRIPTIONAL REPRESSOR"/>
    <property type="match status" value="1"/>
</dbReference>
<dbReference type="EMBL" id="CAFBLZ010000038">
    <property type="protein sequence ID" value="CAB4885143.1"/>
    <property type="molecule type" value="Genomic_DNA"/>
</dbReference>
<dbReference type="InterPro" id="IPR010982">
    <property type="entry name" value="Lambda_DNA-bd_dom_sf"/>
</dbReference>
<dbReference type="GO" id="GO:0000976">
    <property type="term" value="F:transcription cis-regulatory region binding"/>
    <property type="evidence" value="ECO:0007669"/>
    <property type="project" value="TreeGrafter"/>
</dbReference>
<dbReference type="SUPFAM" id="SSF53822">
    <property type="entry name" value="Periplasmic binding protein-like I"/>
    <property type="match status" value="1"/>
</dbReference>
<keyword evidence="1" id="KW-0805">Transcription regulation</keyword>
<accession>A0A6J7F0V1</accession>